<dbReference type="KEGG" id="mop:Mesop_5071"/>
<dbReference type="GO" id="GO:0052689">
    <property type="term" value="F:carboxylic ester hydrolase activity"/>
    <property type="evidence" value="ECO:0007669"/>
    <property type="project" value="UniProtKB-ARBA"/>
</dbReference>
<keyword evidence="1 4" id="KW-0378">Hydrolase</keyword>
<organism evidence="4 5">
    <name type="scientific">Mesorhizobium opportunistum (strain LMG 24607 / HAMBI 3007 / WSM2075)</name>
    <dbReference type="NCBI Taxonomy" id="536019"/>
    <lineage>
        <taxon>Bacteria</taxon>
        <taxon>Pseudomonadati</taxon>
        <taxon>Pseudomonadota</taxon>
        <taxon>Alphaproteobacteria</taxon>
        <taxon>Hyphomicrobiales</taxon>
        <taxon>Phyllobacteriaceae</taxon>
        <taxon>Mesorhizobium</taxon>
    </lineage>
</organism>
<dbReference type="InterPro" id="IPR050261">
    <property type="entry name" value="FrsA_esterase"/>
</dbReference>
<protein>
    <submittedName>
        <fullName evidence="4">Dienelactone hydrolase</fullName>
    </submittedName>
</protein>
<keyword evidence="2" id="KW-0732">Signal</keyword>
<dbReference type="InterPro" id="IPR002925">
    <property type="entry name" value="Dienelactn_hydro"/>
</dbReference>
<gene>
    <name evidence="4" type="ordered locus">Mesop_5071</name>
</gene>
<evidence type="ECO:0000313" key="4">
    <source>
        <dbReference type="EMBL" id="AEH89490.1"/>
    </source>
</evidence>
<dbReference type="PANTHER" id="PTHR22946">
    <property type="entry name" value="DIENELACTONE HYDROLASE DOMAIN-CONTAINING PROTEIN-RELATED"/>
    <property type="match status" value="1"/>
</dbReference>
<dbReference type="PANTHER" id="PTHR22946:SF9">
    <property type="entry name" value="POLYKETIDE TRANSFERASE AF380"/>
    <property type="match status" value="1"/>
</dbReference>
<dbReference type="SUPFAM" id="SSF53474">
    <property type="entry name" value="alpha/beta-Hydrolases"/>
    <property type="match status" value="1"/>
</dbReference>
<evidence type="ECO:0000259" key="3">
    <source>
        <dbReference type="Pfam" id="PF01738"/>
    </source>
</evidence>
<dbReference type="STRING" id="536019.Mesop_5071"/>
<name>F7Y2M1_MESOW</name>
<feature type="signal peptide" evidence="2">
    <location>
        <begin position="1"/>
        <end position="29"/>
    </location>
</feature>
<dbReference type="InterPro" id="IPR029058">
    <property type="entry name" value="AB_hydrolase_fold"/>
</dbReference>
<dbReference type="HOGENOM" id="CLU_064072_0_0_5"/>
<reference evidence="4 5" key="1">
    <citation type="submission" date="2010-10" db="EMBL/GenBank/DDBJ databases">
        <title>Complete sequence of Mesorhizobium opportunistum WSM2075.</title>
        <authorList>
            <consortium name="US DOE Joint Genome Institute"/>
            <person name="Lucas S."/>
            <person name="Copeland A."/>
            <person name="Lapidus A."/>
            <person name="Cheng J.-F."/>
            <person name="Bruce D."/>
            <person name="Goodwin L."/>
            <person name="Pitluck S."/>
            <person name="Chertkov O."/>
            <person name="Misra M."/>
            <person name="Detter J.C."/>
            <person name="Han C."/>
            <person name="Tapia R."/>
            <person name="Land M."/>
            <person name="Hauser L."/>
            <person name="Kyrpides N."/>
            <person name="Ovchinnikova G."/>
            <person name="Mavrommatis K.M."/>
            <person name="Tiwari R.P."/>
            <person name="Howieson J.G."/>
            <person name="O'Hara G.W."/>
            <person name="Nandasena K.G."/>
            <person name="Woyke T."/>
        </authorList>
    </citation>
    <scope>NUCLEOTIDE SEQUENCE [LARGE SCALE GENOMIC DNA]</scope>
    <source>
        <strain evidence="5">LMG 24607 / HAMBI 3007 / WSM2075</strain>
    </source>
</reference>
<dbReference type="eggNOG" id="COG0412">
    <property type="taxonomic scope" value="Bacteria"/>
</dbReference>
<evidence type="ECO:0000313" key="5">
    <source>
        <dbReference type="Proteomes" id="UP000001623"/>
    </source>
</evidence>
<dbReference type="EMBL" id="CP002279">
    <property type="protein sequence ID" value="AEH89490.1"/>
    <property type="molecule type" value="Genomic_DNA"/>
</dbReference>
<dbReference type="Pfam" id="PF01738">
    <property type="entry name" value="DLH"/>
    <property type="match status" value="1"/>
</dbReference>
<dbReference type="Proteomes" id="UP000001623">
    <property type="component" value="Chromosome"/>
</dbReference>
<feature type="chain" id="PRO_5003365395" evidence="2">
    <location>
        <begin position="30"/>
        <end position="286"/>
    </location>
</feature>
<dbReference type="AlphaFoldDB" id="F7Y2M1"/>
<feature type="domain" description="Dienelactone hydrolase" evidence="3">
    <location>
        <begin position="67"/>
        <end position="283"/>
    </location>
</feature>
<evidence type="ECO:0000256" key="1">
    <source>
        <dbReference type="ARBA" id="ARBA00022801"/>
    </source>
</evidence>
<evidence type="ECO:0000256" key="2">
    <source>
        <dbReference type="SAM" id="SignalP"/>
    </source>
</evidence>
<sequence>MQRPGPLGKLFRPVCLGMAGYLACAPANAEEAVRFQSAAVAPTPLQMRNAQQNGQALKAVPGTPLNGSLTRPPGEGPFPAVVVLHGCTGLSPDVKKTWSERLSSWGYVSLFVDSFSTRGIRETCEGKPLADRVYDAYGALEFLSKYSFVDPRRIALAGSSAGGTTTLEAVQSGGAEHLMERKFKAAIAYYPNCSATNGDMAVPTLILIGELDDWTPAKKRLGMMARRNGKGSAVQLDVFKGARHAFASPGSKTGGEDYGHRVEYNAAAAEQSITDVRVFLKEAFGG</sequence>
<proteinExistence type="predicted"/>
<accession>F7Y2M1</accession>
<dbReference type="Gene3D" id="3.40.50.1820">
    <property type="entry name" value="alpha/beta hydrolase"/>
    <property type="match status" value="1"/>
</dbReference>